<dbReference type="Gene3D" id="3.30.70.260">
    <property type="match status" value="1"/>
</dbReference>
<evidence type="ECO:0000256" key="9">
    <source>
        <dbReference type="ARBA" id="ARBA00054718"/>
    </source>
</evidence>
<evidence type="ECO:0000256" key="6">
    <source>
        <dbReference type="ARBA" id="ARBA00022967"/>
    </source>
</evidence>
<dbReference type="GO" id="GO:0005886">
    <property type="term" value="C:plasma membrane"/>
    <property type="evidence" value="ECO:0007669"/>
    <property type="project" value="UniProtKB-ARBA"/>
</dbReference>
<evidence type="ECO:0000256" key="3">
    <source>
        <dbReference type="ARBA" id="ARBA00022475"/>
    </source>
</evidence>
<dbReference type="SUPFAM" id="SSF52540">
    <property type="entry name" value="P-loop containing nucleoside triphosphate hydrolases"/>
    <property type="match status" value="1"/>
</dbReference>
<dbReference type="SMART" id="SM00382">
    <property type="entry name" value="AAA"/>
    <property type="match status" value="1"/>
</dbReference>
<keyword evidence="7" id="KW-0029">Amino-acid transport</keyword>
<dbReference type="Gene3D" id="3.40.50.300">
    <property type="entry name" value="P-loop containing nucleotide triphosphate hydrolases"/>
    <property type="match status" value="1"/>
</dbReference>
<gene>
    <name evidence="12" type="ORF">CLV30_11884</name>
</gene>
<organism evidence="12 13">
    <name type="scientific">Haloactinopolyspora alba</name>
    <dbReference type="NCBI Taxonomy" id="648780"/>
    <lineage>
        <taxon>Bacteria</taxon>
        <taxon>Bacillati</taxon>
        <taxon>Actinomycetota</taxon>
        <taxon>Actinomycetes</taxon>
        <taxon>Jiangellales</taxon>
        <taxon>Jiangellaceae</taxon>
        <taxon>Haloactinopolyspora</taxon>
    </lineage>
</organism>
<dbReference type="FunFam" id="3.40.50.300:FF:000056">
    <property type="entry name" value="Cell division ATP-binding protein FtsE"/>
    <property type="match status" value="1"/>
</dbReference>
<dbReference type="InterPro" id="IPR041701">
    <property type="entry name" value="MetN_ABC"/>
</dbReference>
<dbReference type="Pfam" id="PF09383">
    <property type="entry name" value="NIL"/>
    <property type="match status" value="1"/>
</dbReference>
<dbReference type="GO" id="GO:0006865">
    <property type="term" value="P:amino acid transport"/>
    <property type="evidence" value="ECO:0007669"/>
    <property type="project" value="UniProtKB-KW"/>
</dbReference>
<accession>A0A2P8DPQ3</accession>
<keyword evidence="13" id="KW-1185">Reference proteome</keyword>
<dbReference type="PROSITE" id="PS50893">
    <property type="entry name" value="ABC_TRANSPORTER_2"/>
    <property type="match status" value="1"/>
</dbReference>
<evidence type="ECO:0000256" key="5">
    <source>
        <dbReference type="ARBA" id="ARBA00022840"/>
    </source>
</evidence>
<reference evidence="12 13" key="1">
    <citation type="submission" date="2018-03" db="EMBL/GenBank/DDBJ databases">
        <title>Genomic Encyclopedia of Archaeal and Bacterial Type Strains, Phase II (KMG-II): from individual species to whole genera.</title>
        <authorList>
            <person name="Goeker M."/>
        </authorList>
    </citation>
    <scope>NUCLEOTIDE SEQUENCE [LARGE SCALE GENOMIC DNA]</scope>
    <source>
        <strain evidence="12 13">DSM 45211</strain>
    </source>
</reference>
<keyword evidence="3" id="KW-1003">Cell membrane</keyword>
<proteinExistence type="inferred from homology"/>
<dbReference type="PANTHER" id="PTHR43166">
    <property type="entry name" value="AMINO ACID IMPORT ATP-BINDING PROTEIN"/>
    <property type="match status" value="1"/>
</dbReference>
<dbReference type="PANTHER" id="PTHR43166:SF30">
    <property type="entry name" value="METHIONINE IMPORT ATP-BINDING PROTEIN METN"/>
    <property type="match status" value="1"/>
</dbReference>
<dbReference type="SMART" id="SM00930">
    <property type="entry name" value="NIL"/>
    <property type="match status" value="1"/>
</dbReference>
<keyword evidence="5 12" id="KW-0067">ATP-binding</keyword>
<dbReference type="InterPro" id="IPR003439">
    <property type="entry name" value="ABC_transporter-like_ATP-bd"/>
</dbReference>
<comment type="caution">
    <text evidence="12">The sequence shown here is derived from an EMBL/GenBank/DDBJ whole genome shotgun (WGS) entry which is preliminary data.</text>
</comment>
<keyword evidence="4" id="KW-0547">Nucleotide-binding</keyword>
<evidence type="ECO:0000256" key="8">
    <source>
        <dbReference type="ARBA" id="ARBA00023136"/>
    </source>
</evidence>
<comment type="subunit">
    <text evidence="10">Homodimer. Forms a membrane-associated complex with FtsX.</text>
</comment>
<dbReference type="InterPro" id="IPR027417">
    <property type="entry name" value="P-loop_NTPase"/>
</dbReference>
<keyword evidence="8" id="KW-0472">Membrane</keyword>
<dbReference type="EMBL" id="PYGE01000018">
    <property type="protein sequence ID" value="PSK99183.1"/>
    <property type="molecule type" value="Genomic_DNA"/>
</dbReference>
<dbReference type="SUPFAM" id="SSF55021">
    <property type="entry name" value="ACT-like"/>
    <property type="match status" value="1"/>
</dbReference>
<evidence type="ECO:0000256" key="1">
    <source>
        <dbReference type="ARBA" id="ARBA00005417"/>
    </source>
</evidence>
<dbReference type="Proteomes" id="UP000243528">
    <property type="component" value="Unassembled WGS sequence"/>
</dbReference>
<dbReference type="CDD" id="cd03258">
    <property type="entry name" value="ABC_MetN_methionine_transporter"/>
    <property type="match status" value="1"/>
</dbReference>
<name>A0A2P8DPQ3_9ACTN</name>
<comment type="similarity">
    <text evidence="1">Belongs to the ABC transporter superfamily.</text>
</comment>
<dbReference type="Pfam" id="PF00005">
    <property type="entry name" value="ABC_tran"/>
    <property type="match status" value="1"/>
</dbReference>
<dbReference type="InterPro" id="IPR045865">
    <property type="entry name" value="ACT-like_dom_sf"/>
</dbReference>
<feature type="domain" description="ABC transporter" evidence="11">
    <location>
        <begin position="2"/>
        <end position="241"/>
    </location>
</feature>
<keyword evidence="6" id="KW-1278">Translocase</keyword>
<evidence type="ECO:0000256" key="2">
    <source>
        <dbReference type="ARBA" id="ARBA00022448"/>
    </source>
</evidence>
<dbReference type="OrthoDB" id="4283894at2"/>
<evidence type="ECO:0000256" key="4">
    <source>
        <dbReference type="ARBA" id="ARBA00022741"/>
    </source>
</evidence>
<dbReference type="GO" id="GO:0005524">
    <property type="term" value="F:ATP binding"/>
    <property type="evidence" value="ECO:0007669"/>
    <property type="project" value="UniProtKB-KW"/>
</dbReference>
<dbReference type="InterPro" id="IPR017871">
    <property type="entry name" value="ABC_transporter-like_CS"/>
</dbReference>
<evidence type="ECO:0000256" key="7">
    <source>
        <dbReference type="ARBA" id="ARBA00022970"/>
    </source>
</evidence>
<protein>
    <submittedName>
        <fullName evidence="12">D-methionine transport system ATP-binding protein</fullName>
    </submittedName>
</protein>
<keyword evidence="2" id="KW-0813">Transport</keyword>
<evidence type="ECO:0000259" key="11">
    <source>
        <dbReference type="PROSITE" id="PS50893"/>
    </source>
</evidence>
<sequence length="327" mass="33790">MISIRELRKVYPTPTGDVVALDGVDIDVPTGRVAGVLGRSGAGKSTLLRCVSLLDRPTSGSVLVDGADLSGLSGADLLAARRRIGNVFQRFNLLDSRTVAGNVALPLELAGEPRSRRAARVDELLELVGLSDKKSSYPAQLSGGQQQRVGVARALAARPDLLLCDEATSALDPETTRSVLALLRRVNEELGVTIVLITHEMDVVTTVCDTAAILEKGTVAASGPVAELAATPGTMLSDGLFPQLGAADVAGDGRAVLDVSFLGDAADRPLLSEAIRATDGDVTILAGGVETVRGSRVGRLRVAVDTTAVSEATKVLRTGGARVEAVA</sequence>
<dbReference type="AlphaFoldDB" id="A0A2P8DPQ3"/>
<dbReference type="InterPro" id="IPR003593">
    <property type="entry name" value="AAA+_ATPase"/>
</dbReference>
<dbReference type="PROSITE" id="PS00211">
    <property type="entry name" value="ABC_TRANSPORTER_1"/>
    <property type="match status" value="1"/>
</dbReference>
<dbReference type="InterPro" id="IPR018449">
    <property type="entry name" value="NIL_domain"/>
</dbReference>
<evidence type="ECO:0000256" key="10">
    <source>
        <dbReference type="ARBA" id="ARBA00063837"/>
    </source>
</evidence>
<dbReference type="RefSeq" id="WP_106539064.1">
    <property type="nucleotide sequence ID" value="NZ_PYGE01000018.1"/>
</dbReference>
<evidence type="ECO:0000313" key="13">
    <source>
        <dbReference type="Proteomes" id="UP000243528"/>
    </source>
</evidence>
<dbReference type="InterPro" id="IPR050086">
    <property type="entry name" value="MetN_ABC_transporter-like"/>
</dbReference>
<evidence type="ECO:0000313" key="12">
    <source>
        <dbReference type="EMBL" id="PSK99183.1"/>
    </source>
</evidence>
<comment type="function">
    <text evidence="9">Part of the ABC transporter FtsEX involved in cellular division. Has ATPase activity.</text>
</comment>
<dbReference type="GO" id="GO:0016887">
    <property type="term" value="F:ATP hydrolysis activity"/>
    <property type="evidence" value="ECO:0007669"/>
    <property type="project" value="InterPro"/>
</dbReference>